<keyword evidence="1" id="KW-1133">Transmembrane helix</keyword>
<evidence type="ECO:0000313" key="2">
    <source>
        <dbReference type="EMBL" id="JAW16335.1"/>
    </source>
</evidence>
<sequence>MIFFRRALRLTTDQVKCIIIIILFIVLHQYYLGSRLEIKPRTSQIYLRLAVHAFNYQVFTLLYIKHV</sequence>
<dbReference type="EMBL" id="GFTR01000091">
    <property type="protein sequence ID" value="JAW16335.1"/>
    <property type="molecule type" value="Transcribed_RNA"/>
</dbReference>
<protein>
    <submittedName>
        <fullName evidence="2">Uncharacterized protein</fullName>
    </submittedName>
</protein>
<feature type="transmembrane region" description="Helical" evidence="1">
    <location>
        <begin position="45"/>
        <end position="64"/>
    </location>
</feature>
<name>A0A224XUW7_9HEMI</name>
<keyword evidence="1" id="KW-0812">Transmembrane</keyword>
<proteinExistence type="predicted"/>
<keyword evidence="1" id="KW-0472">Membrane</keyword>
<accession>A0A224XUW7</accession>
<evidence type="ECO:0000256" key="1">
    <source>
        <dbReference type="SAM" id="Phobius"/>
    </source>
</evidence>
<organism evidence="2">
    <name type="scientific">Panstrongylus lignarius</name>
    <dbReference type="NCBI Taxonomy" id="156445"/>
    <lineage>
        <taxon>Eukaryota</taxon>
        <taxon>Metazoa</taxon>
        <taxon>Ecdysozoa</taxon>
        <taxon>Arthropoda</taxon>
        <taxon>Hexapoda</taxon>
        <taxon>Insecta</taxon>
        <taxon>Pterygota</taxon>
        <taxon>Neoptera</taxon>
        <taxon>Paraneoptera</taxon>
        <taxon>Hemiptera</taxon>
        <taxon>Heteroptera</taxon>
        <taxon>Panheteroptera</taxon>
        <taxon>Cimicomorpha</taxon>
        <taxon>Reduviidae</taxon>
        <taxon>Triatominae</taxon>
        <taxon>Panstrongylus</taxon>
    </lineage>
</organism>
<reference evidence="2" key="1">
    <citation type="journal article" date="2018" name="PLoS Negl. Trop. Dis.">
        <title>An insight into the salivary gland and fat body transcriptome of Panstrongylus lignarius (Hemiptera: Heteroptera), the main vector of Chagas disease in Peru.</title>
        <authorList>
            <person name="Nevoa J.C."/>
            <person name="Mendes M.T."/>
            <person name="da Silva M.V."/>
            <person name="Soares S.C."/>
            <person name="Oliveira C.J.F."/>
            <person name="Ribeiro J.M.C."/>
        </authorList>
    </citation>
    <scope>NUCLEOTIDE SEQUENCE</scope>
</reference>
<dbReference type="AlphaFoldDB" id="A0A224XUW7"/>
<feature type="transmembrane region" description="Helical" evidence="1">
    <location>
        <begin position="15"/>
        <end position="33"/>
    </location>
</feature>